<dbReference type="InterPro" id="IPR000421">
    <property type="entry name" value="FA58C"/>
</dbReference>
<dbReference type="KEGG" id="bfc:BacF7301_11160"/>
<dbReference type="Gene3D" id="2.60.120.260">
    <property type="entry name" value="Galactose-binding domain-like"/>
    <property type="match status" value="1"/>
</dbReference>
<dbReference type="Pfam" id="PF16389">
    <property type="entry name" value="DUF4998"/>
    <property type="match status" value="1"/>
</dbReference>
<evidence type="ECO:0000256" key="1">
    <source>
        <dbReference type="SAM" id="SignalP"/>
    </source>
</evidence>
<keyword evidence="1" id="KW-0732">Signal</keyword>
<proteinExistence type="predicted"/>
<gene>
    <name evidence="3" type="ORF">BacF7301_11160</name>
</gene>
<dbReference type="Pfam" id="PF00754">
    <property type="entry name" value="F5_F8_type_C"/>
    <property type="match status" value="1"/>
</dbReference>
<reference evidence="3 4" key="1">
    <citation type="submission" date="2020-03" db="EMBL/GenBank/DDBJ databases">
        <title>Genomic analysis of Bacteroides faecium CBA7301.</title>
        <authorList>
            <person name="Kim J."/>
            <person name="Roh S.W."/>
        </authorList>
    </citation>
    <scope>NUCLEOTIDE SEQUENCE [LARGE SCALE GENOMIC DNA]</scope>
    <source>
        <strain evidence="3 4">CBA7301</strain>
    </source>
</reference>
<accession>A0A6H0KNB6</accession>
<evidence type="ECO:0000313" key="4">
    <source>
        <dbReference type="Proteomes" id="UP000501780"/>
    </source>
</evidence>
<evidence type="ECO:0000313" key="3">
    <source>
        <dbReference type="EMBL" id="QIU94663.1"/>
    </source>
</evidence>
<dbReference type="PROSITE" id="PS50022">
    <property type="entry name" value="FA58C_3"/>
    <property type="match status" value="1"/>
</dbReference>
<sequence length="466" mass="51956">MKTLKYITIVLSAASLLASCDSMEDSYKDYLEGGEIVYRAKAKEVVAYSGYNRAKLAWTLEYPTQVVKCQIREGEKILAEIPVEYQDRLEFEYVLENLPEKTYTFSIYSMDKEGNSSIKSDVIVDVYGERYMNTLRTGRFVQAVLRQPDNANTALVILSTSISSKVVATEVYYKSISGEEKHERIDASVDKLLLDDVAEDSYFNLRDVWKPSDTAIDDFAAPVKECGASDIPTGLSRSFTYIYKTDPATVVATLSAARTDAGVVRSVIHYDDEDITVDPATLEVILTNVSDNAVISIETFIEDDEKEYVAPTLKVDANALVTKIAMDNWAVIGYSSQQETGESGGGHAEHAIDGDINTYWHTQYNPTKPDYPHYLTIDLQITATIRAIAVARRNGNNNFAAKMRLEVSPDNENWESAGEFTPNGTINGLQMYTLEKSLSGRYVKLTALKGVSANPYFCMSEMNLYE</sequence>
<feature type="chain" id="PRO_5026299061" description="F5/8 type C domain-containing protein" evidence="1">
    <location>
        <begin position="19"/>
        <end position="466"/>
    </location>
</feature>
<dbReference type="SUPFAM" id="SSF49785">
    <property type="entry name" value="Galactose-binding domain-like"/>
    <property type="match status" value="1"/>
</dbReference>
<dbReference type="PROSITE" id="PS51257">
    <property type="entry name" value="PROKAR_LIPOPROTEIN"/>
    <property type="match status" value="1"/>
</dbReference>
<protein>
    <recommendedName>
        <fullName evidence="2">F5/8 type C domain-containing protein</fullName>
    </recommendedName>
</protein>
<evidence type="ECO:0000259" key="2">
    <source>
        <dbReference type="PROSITE" id="PS50022"/>
    </source>
</evidence>
<feature type="domain" description="F5/8 type C" evidence="2">
    <location>
        <begin position="319"/>
        <end position="466"/>
    </location>
</feature>
<organism evidence="3 4">
    <name type="scientific">Bacteroides faecium</name>
    <dbReference type="NCBI Taxonomy" id="2715212"/>
    <lineage>
        <taxon>Bacteria</taxon>
        <taxon>Pseudomonadati</taxon>
        <taxon>Bacteroidota</taxon>
        <taxon>Bacteroidia</taxon>
        <taxon>Bacteroidales</taxon>
        <taxon>Bacteroidaceae</taxon>
        <taxon>Bacteroides</taxon>
    </lineage>
</organism>
<dbReference type="InterPro" id="IPR008979">
    <property type="entry name" value="Galactose-bd-like_sf"/>
</dbReference>
<dbReference type="EMBL" id="CP050831">
    <property type="protein sequence ID" value="QIU94663.1"/>
    <property type="molecule type" value="Genomic_DNA"/>
</dbReference>
<dbReference type="Proteomes" id="UP000501780">
    <property type="component" value="Chromosome"/>
</dbReference>
<keyword evidence="4" id="KW-1185">Reference proteome</keyword>
<dbReference type="RefSeq" id="WP_167962791.1">
    <property type="nucleotide sequence ID" value="NZ_CP050831.1"/>
</dbReference>
<dbReference type="AlphaFoldDB" id="A0A6H0KNB6"/>
<name>A0A6H0KNB6_9BACE</name>
<feature type="signal peptide" evidence="1">
    <location>
        <begin position="1"/>
        <end position="18"/>
    </location>
</feature>